<dbReference type="RefSeq" id="WP_219937284.1">
    <property type="nucleotide sequence ID" value="NZ_JAGFNY010000009.1"/>
</dbReference>
<dbReference type="CDD" id="cd01743">
    <property type="entry name" value="GATase1_Anthranilate_Synthase"/>
    <property type="match status" value="1"/>
</dbReference>
<comment type="caution">
    <text evidence="6">The sequence shown here is derived from an EMBL/GenBank/DDBJ whole genome shotgun (WGS) entry which is preliminary data.</text>
</comment>
<dbReference type="EC" id="4.1.3.27" evidence="1"/>
<dbReference type="InterPro" id="IPR050472">
    <property type="entry name" value="Anth_synth/Amidotransfase"/>
</dbReference>
<evidence type="ECO:0000256" key="4">
    <source>
        <dbReference type="ARBA" id="ARBA00047683"/>
    </source>
</evidence>
<accession>A0ABS7DG32</accession>
<evidence type="ECO:0000259" key="5">
    <source>
        <dbReference type="Pfam" id="PF00117"/>
    </source>
</evidence>
<keyword evidence="7" id="KW-1185">Reference proteome</keyword>
<dbReference type="EMBL" id="JAGFNY010000009">
    <property type="protein sequence ID" value="MBW7570066.1"/>
    <property type="molecule type" value="Genomic_DNA"/>
</dbReference>
<dbReference type="Proteomes" id="UP000731465">
    <property type="component" value="Unassembled WGS sequence"/>
</dbReference>
<dbReference type="Pfam" id="PF00117">
    <property type="entry name" value="GATase"/>
    <property type="match status" value="1"/>
</dbReference>
<dbReference type="PROSITE" id="PS51273">
    <property type="entry name" value="GATASE_TYPE_1"/>
    <property type="match status" value="1"/>
</dbReference>
<dbReference type="PANTHER" id="PTHR43418:SF2">
    <property type="entry name" value="BIFUNCTIONAL PROTEIN TRPGD"/>
    <property type="match status" value="1"/>
</dbReference>
<evidence type="ECO:0000313" key="6">
    <source>
        <dbReference type="EMBL" id="MBW7570066.1"/>
    </source>
</evidence>
<dbReference type="PRINTS" id="PR00097">
    <property type="entry name" value="ANTSNTHASEII"/>
</dbReference>
<dbReference type="PANTHER" id="PTHR43418">
    <property type="entry name" value="MULTIFUNCTIONAL TRYPTOPHAN BIOSYNTHESIS PROTEIN-RELATED"/>
    <property type="match status" value="1"/>
</dbReference>
<sequence length="199" mass="22109">MATIIFIDNFDSFTYNLVDEFRVLNHEVLVYRNDADIDFISNLAKQKQENGEKVLFVLSPGPSSPSDANNLIGIIKSNLGKYPMLGICLGHQALGQVLGGKVVRADKIVHGKSSMINHVNKICFSNLPNPLKVARYHSLVVEDLPEDVDVLSSVDNMCMSLYSKKYNVLGFQFHPESIMSTYGRVLLDNAITCLIGKNM</sequence>
<feature type="domain" description="Glutamine amidotransferase" evidence="5">
    <location>
        <begin position="6"/>
        <end position="190"/>
    </location>
</feature>
<comment type="catalytic activity">
    <reaction evidence="4">
        <text>chorismate + L-glutamine = anthranilate + pyruvate + L-glutamate + H(+)</text>
        <dbReference type="Rhea" id="RHEA:21732"/>
        <dbReference type="ChEBI" id="CHEBI:15361"/>
        <dbReference type="ChEBI" id="CHEBI:15378"/>
        <dbReference type="ChEBI" id="CHEBI:16567"/>
        <dbReference type="ChEBI" id="CHEBI:29748"/>
        <dbReference type="ChEBI" id="CHEBI:29985"/>
        <dbReference type="ChEBI" id="CHEBI:58359"/>
        <dbReference type="EC" id="4.1.3.27"/>
    </reaction>
</comment>
<gene>
    <name evidence="6" type="ORF">J5V48_04065</name>
</gene>
<evidence type="ECO:0000313" key="7">
    <source>
        <dbReference type="Proteomes" id="UP000731465"/>
    </source>
</evidence>
<keyword evidence="3" id="KW-0456">Lyase</keyword>
<keyword evidence="2" id="KW-0315">Glutamine amidotransferase</keyword>
<dbReference type="InterPro" id="IPR029062">
    <property type="entry name" value="Class_I_gatase-like"/>
</dbReference>
<evidence type="ECO:0000256" key="2">
    <source>
        <dbReference type="ARBA" id="ARBA00022962"/>
    </source>
</evidence>
<organism evidence="6 7">
    <name type="scientific">Succinivibrio faecicola</name>
    <dbReference type="NCBI Taxonomy" id="2820300"/>
    <lineage>
        <taxon>Bacteria</taxon>
        <taxon>Pseudomonadati</taxon>
        <taxon>Pseudomonadota</taxon>
        <taxon>Gammaproteobacteria</taxon>
        <taxon>Aeromonadales</taxon>
        <taxon>Succinivibrionaceae</taxon>
        <taxon>Succinivibrio</taxon>
    </lineage>
</organism>
<dbReference type="PRINTS" id="PR00096">
    <property type="entry name" value="GATASE"/>
</dbReference>
<dbReference type="InterPro" id="IPR017926">
    <property type="entry name" value="GATASE"/>
</dbReference>
<dbReference type="Gene3D" id="3.40.50.880">
    <property type="match status" value="1"/>
</dbReference>
<dbReference type="SUPFAM" id="SSF52317">
    <property type="entry name" value="Class I glutamine amidotransferase-like"/>
    <property type="match status" value="1"/>
</dbReference>
<dbReference type="NCBIfam" id="TIGR00566">
    <property type="entry name" value="trpG_papA"/>
    <property type="match status" value="1"/>
</dbReference>
<name>A0ABS7DG32_9GAMM</name>
<dbReference type="InterPro" id="IPR006221">
    <property type="entry name" value="TrpG/PapA_dom"/>
</dbReference>
<reference evidence="6 7" key="1">
    <citation type="submission" date="2021-03" db="EMBL/GenBank/DDBJ databases">
        <title>Succinivibrio sp. nov. isolated from feces of cow.</title>
        <authorList>
            <person name="Choi J.-Y."/>
        </authorList>
    </citation>
    <scope>NUCLEOTIDE SEQUENCE [LARGE SCALE GENOMIC DNA]</scope>
    <source>
        <strain evidence="6 7">AGMB01872</strain>
    </source>
</reference>
<protein>
    <recommendedName>
        <fullName evidence="1">anthranilate synthase</fullName>
        <ecNumber evidence="1">4.1.3.27</ecNumber>
    </recommendedName>
</protein>
<evidence type="ECO:0000256" key="1">
    <source>
        <dbReference type="ARBA" id="ARBA00012266"/>
    </source>
</evidence>
<proteinExistence type="predicted"/>
<evidence type="ECO:0000256" key="3">
    <source>
        <dbReference type="ARBA" id="ARBA00023239"/>
    </source>
</evidence>